<evidence type="ECO:0000256" key="1">
    <source>
        <dbReference type="SAM" id="MobiDB-lite"/>
    </source>
</evidence>
<feature type="compositionally biased region" description="Acidic residues" evidence="1">
    <location>
        <begin position="1183"/>
        <end position="1193"/>
    </location>
</feature>
<keyword evidence="3" id="KW-0732">Signal</keyword>
<evidence type="ECO:0000313" key="4">
    <source>
        <dbReference type="EMBL" id="HIX49787.1"/>
    </source>
</evidence>
<feature type="transmembrane region" description="Helical" evidence="2">
    <location>
        <begin position="1116"/>
        <end position="1138"/>
    </location>
</feature>
<dbReference type="Gene3D" id="2.60.120.260">
    <property type="entry name" value="Galactose-binding domain-like"/>
    <property type="match status" value="1"/>
</dbReference>
<feature type="compositionally biased region" description="Acidic residues" evidence="1">
    <location>
        <begin position="1099"/>
        <end position="1111"/>
    </location>
</feature>
<dbReference type="PROSITE" id="PS51257">
    <property type="entry name" value="PROKAR_LIPOPROTEIN"/>
    <property type="match status" value="1"/>
</dbReference>
<keyword evidence="2" id="KW-0472">Membrane</keyword>
<dbReference type="Proteomes" id="UP000886847">
    <property type="component" value="Unassembled WGS sequence"/>
</dbReference>
<feature type="signal peptide" evidence="3">
    <location>
        <begin position="1"/>
        <end position="31"/>
    </location>
</feature>
<reference evidence="4" key="1">
    <citation type="journal article" date="2021" name="PeerJ">
        <title>Extensive microbial diversity within the chicken gut microbiome revealed by metagenomics and culture.</title>
        <authorList>
            <person name="Gilroy R."/>
            <person name="Ravi A."/>
            <person name="Getino M."/>
            <person name="Pursley I."/>
            <person name="Horton D.L."/>
            <person name="Alikhan N.F."/>
            <person name="Baker D."/>
            <person name="Gharbi K."/>
            <person name="Hall N."/>
            <person name="Watson M."/>
            <person name="Adriaenssens E.M."/>
            <person name="Foster-Nyarko E."/>
            <person name="Jarju S."/>
            <person name="Secka A."/>
            <person name="Antonio M."/>
            <person name="Oren A."/>
            <person name="Chaudhuri R.R."/>
            <person name="La Ragione R."/>
            <person name="Hildebrand F."/>
            <person name="Pallen M.J."/>
        </authorList>
    </citation>
    <scope>NUCLEOTIDE SEQUENCE</scope>
    <source>
        <strain evidence="4">2189</strain>
    </source>
</reference>
<comment type="caution">
    <text evidence="4">The sequence shown here is derived from an EMBL/GenBank/DDBJ whole genome shotgun (WGS) entry which is preliminary data.</text>
</comment>
<organism evidence="4 5">
    <name type="scientific">Candidatus Borkfalkia faecavium</name>
    <dbReference type="NCBI Taxonomy" id="2838508"/>
    <lineage>
        <taxon>Bacteria</taxon>
        <taxon>Bacillati</taxon>
        <taxon>Bacillota</taxon>
        <taxon>Clostridia</taxon>
        <taxon>Christensenellales</taxon>
        <taxon>Christensenellaceae</taxon>
        <taxon>Candidatus Borkfalkia</taxon>
    </lineage>
</organism>
<feature type="compositionally biased region" description="Acidic residues" evidence="1">
    <location>
        <begin position="1202"/>
        <end position="1212"/>
    </location>
</feature>
<proteinExistence type="predicted"/>
<evidence type="ECO:0008006" key="6">
    <source>
        <dbReference type="Google" id="ProtNLM"/>
    </source>
</evidence>
<keyword evidence="2" id="KW-1133">Transmembrane helix</keyword>
<feature type="region of interest" description="Disordered" evidence="1">
    <location>
        <begin position="1174"/>
        <end position="1212"/>
    </location>
</feature>
<dbReference type="AlphaFoldDB" id="A0A9D1W0V6"/>
<evidence type="ECO:0000256" key="3">
    <source>
        <dbReference type="SAM" id="SignalP"/>
    </source>
</evidence>
<protein>
    <recommendedName>
        <fullName evidence="6">CBM-cenC domain-containing protein</fullName>
    </recommendedName>
</protein>
<evidence type="ECO:0000313" key="5">
    <source>
        <dbReference type="Proteomes" id="UP000886847"/>
    </source>
</evidence>
<gene>
    <name evidence="4" type="ORF">H9851_00685</name>
</gene>
<feature type="region of interest" description="Disordered" evidence="1">
    <location>
        <begin position="1093"/>
        <end position="1112"/>
    </location>
</feature>
<name>A0A9D1W0V6_9FIRM</name>
<sequence>MAKKNKTKRQRFAAILLSALMAVAASSFVLAACSQTEDDDDDKTSPSRTDTQTFANANFEYYDDNDGAYRIWTPESWTSGTVSNQNGVSSSSSVARSGIVDTSFDWSEFVDAFNDYEYYSELDEDDPELEDAEYYTDIDNDYDIPGWDTAALAVEDDGDEDDEDAGPSDEAVKAAAKALNPGTHNVAPETEDTDNGTAVLMLHNYRTNDMGTASQYSSSSITLSAGTAAKFSVWVKTADLTYNGGKPVNGNRGAFIRITNTVGGSAQDPLIVRNIDTSDVSANNGWEQYTFYLKASSYASTTFTVVLGLGQQTEGTDTSYFEYVQGYAFFDDLVYEELTAAEYDSMTQGIPASQKLTLDLSYGADLNKIDAGSVTDNTFALDLDDLDVNGGSELSVADASVAQTQDERGNTYTSYFGSRAEISESEIESDISRSGIRTASQLRGSSYAALSSDFEKFDELPFGGANEDILLLYSGNGSPLTATLRAGSADPAFTLGEDEYMYLSFWVKTSDLEGGTGATVTLVDADKKTTLGSIDTTSLATVDLKDDERELEDINDGWQQCFLYLSNTSENGPVTFYLQFSFGVRTINGSALSDYIPGYAAFTGFRYGSMTEEQFGLKTTGTYAVEASLTGGVSNTTYSFDDTAYTQPDKIESDVADPRNYSGVFGGTTYVGGQDLGTVNSLETAGLINREYASNYNDTAWMDCVLSYANALTMTEEIWDAVFGRDCLQPLLIANTAAQAYGYVANASSTLASSSFRTVTVRVKLSPGATANVYLVDTAEKEFGEQQYTDTVNYSAGISYRYDDRGNVINLDPNDPDYSSRTNTVLWKQENGLWAPAADYSGDTYYANLANYRSDDEGNLIDDDDNIVYYASDEDGLYYRYYDADRDKYSLPVRDFTASGEDLTGAVRQQATEKALCRTVTNDGSGISDWIYVRFFLATGNESKNYRLEVWSGSRDGETTNPANSFVAFDVVSYSDLTEDTFTNMLDARMEVLAEELGYADTEELMDAYNEDPAAFIDRSGTQMISYHFSLFDSDQYASYDADYTDSDTDPYGEYDASSYSDTVAYFSTSFKAEGRTYYDTYVDFGASEVTVSTVSSDDSSEDDTTDETTESEQNVWLLVSSILLAAALIATLVILLIKQLLSNMKKKKADKVAPTYDSKRKRYIRKLRLEEAEHDEKADDVLPGEEDEITEEDIYRVDGDTPADDDPDKQN</sequence>
<feature type="chain" id="PRO_5038898942" description="CBM-cenC domain-containing protein" evidence="3">
    <location>
        <begin position="32"/>
        <end position="1212"/>
    </location>
</feature>
<evidence type="ECO:0000256" key="2">
    <source>
        <dbReference type="SAM" id="Phobius"/>
    </source>
</evidence>
<keyword evidence="2" id="KW-0812">Transmembrane</keyword>
<reference evidence="4" key="2">
    <citation type="submission" date="2021-04" db="EMBL/GenBank/DDBJ databases">
        <authorList>
            <person name="Gilroy R."/>
        </authorList>
    </citation>
    <scope>NUCLEOTIDE SEQUENCE</scope>
    <source>
        <strain evidence="4">2189</strain>
    </source>
</reference>
<dbReference type="EMBL" id="DXEW01000004">
    <property type="protein sequence ID" value="HIX49787.1"/>
    <property type="molecule type" value="Genomic_DNA"/>
</dbReference>
<accession>A0A9D1W0V6</accession>